<reference evidence="1 2" key="1">
    <citation type="submission" date="2023-12" db="EMBL/GenBank/DDBJ databases">
        <title>Denitrificimonas halotolerans sp. nov.,a novel species isolated from landfill leachate.</title>
        <authorList>
            <person name="Wang S."/>
        </authorList>
    </citation>
    <scope>NUCLEOTIDE SEQUENCE [LARGE SCALE GENOMIC DNA]</scope>
    <source>
        <strain evidence="1 2">JX-1</strain>
    </source>
</reference>
<dbReference type="EMBL" id="JAXIVU010000008">
    <property type="protein sequence ID" value="MDY7219376.1"/>
    <property type="molecule type" value="Genomic_DNA"/>
</dbReference>
<comment type="caution">
    <text evidence="1">The sequence shown here is derived from an EMBL/GenBank/DDBJ whole genome shotgun (WGS) entry which is preliminary data.</text>
</comment>
<sequence length="64" mass="7243">MFILMGLLCIAACYWCLRHISQLDMDHAAMLPFADDRPAARRVEQETGRPCLPEHLAEQCALQA</sequence>
<dbReference type="RefSeq" id="WP_321553470.1">
    <property type="nucleotide sequence ID" value="NZ_JAXIVU010000008.1"/>
</dbReference>
<evidence type="ECO:0000313" key="2">
    <source>
        <dbReference type="Proteomes" id="UP001294570"/>
    </source>
</evidence>
<dbReference type="Proteomes" id="UP001294570">
    <property type="component" value="Unassembled WGS sequence"/>
</dbReference>
<protein>
    <recommendedName>
        <fullName evidence="3">Cbb3-type cytochrome oxidase component FixQ</fullName>
    </recommendedName>
</protein>
<keyword evidence="2" id="KW-1185">Reference proteome</keyword>
<evidence type="ECO:0000313" key="1">
    <source>
        <dbReference type="EMBL" id="MDY7219376.1"/>
    </source>
</evidence>
<organism evidence="1 2">
    <name type="scientific">Denitrificimonas halotolerans</name>
    <dbReference type="NCBI Taxonomy" id="3098930"/>
    <lineage>
        <taxon>Bacteria</taxon>
        <taxon>Pseudomonadati</taxon>
        <taxon>Pseudomonadota</taxon>
        <taxon>Gammaproteobacteria</taxon>
        <taxon>Pseudomonadales</taxon>
        <taxon>Pseudomonadaceae</taxon>
        <taxon>Denitrificimonas</taxon>
    </lineage>
</organism>
<proteinExistence type="predicted"/>
<accession>A0ABU5GT39</accession>
<evidence type="ECO:0008006" key="3">
    <source>
        <dbReference type="Google" id="ProtNLM"/>
    </source>
</evidence>
<name>A0ABU5GT39_9GAMM</name>
<gene>
    <name evidence="1" type="ORF">TOI97_07320</name>
</gene>